<reference evidence="1" key="1">
    <citation type="journal article" date="2020" name="Stud. Mycol.">
        <title>101 Dothideomycetes genomes: a test case for predicting lifestyles and emergence of pathogens.</title>
        <authorList>
            <person name="Haridas S."/>
            <person name="Albert R."/>
            <person name="Binder M."/>
            <person name="Bloem J."/>
            <person name="Labutti K."/>
            <person name="Salamov A."/>
            <person name="Andreopoulos B."/>
            <person name="Baker S."/>
            <person name="Barry K."/>
            <person name="Bills G."/>
            <person name="Bluhm B."/>
            <person name="Cannon C."/>
            <person name="Castanera R."/>
            <person name="Culley D."/>
            <person name="Daum C."/>
            <person name="Ezra D."/>
            <person name="Gonzalez J."/>
            <person name="Henrissat B."/>
            <person name="Kuo A."/>
            <person name="Liang C."/>
            <person name="Lipzen A."/>
            <person name="Lutzoni F."/>
            <person name="Magnuson J."/>
            <person name="Mondo S."/>
            <person name="Nolan M."/>
            <person name="Ohm R."/>
            <person name="Pangilinan J."/>
            <person name="Park H.-J."/>
            <person name="Ramirez L."/>
            <person name="Alfaro M."/>
            <person name="Sun H."/>
            <person name="Tritt A."/>
            <person name="Yoshinaga Y."/>
            <person name="Zwiers L.-H."/>
            <person name="Turgeon B."/>
            <person name="Goodwin S."/>
            <person name="Spatafora J."/>
            <person name="Crous P."/>
            <person name="Grigoriev I."/>
        </authorList>
    </citation>
    <scope>NUCLEOTIDE SEQUENCE</scope>
    <source>
        <strain evidence="1">CBS 123094</strain>
    </source>
</reference>
<evidence type="ECO:0000313" key="2">
    <source>
        <dbReference type="Proteomes" id="UP000799779"/>
    </source>
</evidence>
<dbReference type="AlphaFoldDB" id="A0A6A5W281"/>
<gene>
    <name evidence="1" type="ORF">P154DRAFT_625615</name>
</gene>
<dbReference type="Proteomes" id="UP000799779">
    <property type="component" value="Unassembled WGS sequence"/>
</dbReference>
<organism evidence="1 2">
    <name type="scientific">Amniculicola lignicola CBS 123094</name>
    <dbReference type="NCBI Taxonomy" id="1392246"/>
    <lineage>
        <taxon>Eukaryota</taxon>
        <taxon>Fungi</taxon>
        <taxon>Dikarya</taxon>
        <taxon>Ascomycota</taxon>
        <taxon>Pezizomycotina</taxon>
        <taxon>Dothideomycetes</taxon>
        <taxon>Pleosporomycetidae</taxon>
        <taxon>Pleosporales</taxon>
        <taxon>Amniculicolaceae</taxon>
        <taxon>Amniculicola</taxon>
    </lineage>
</organism>
<evidence type="ECO:0000313" key="1">
    <source>
        <dbReference type="EMBL" id="KAF1993215.1"/>
    </source>
</evidence>
<sequence length="222" mass="25786">MPFCHICADGFDGHGNYCERHNTSYAVTKTYDTYDAYNPSKYETVEHYPMVKHRSSHQNYHKPTYKYNDYKHNDYNTYDNTLTYHASSSSNPIPVPLNTSNIVAATASTFRSLATDYTINSLSLSISPSGTKSILVTANKDRIQCPVCKEWFPDHQRLDMHHYEYPSGCEVHQTCFGREEELWHGTSCRHERCFVKGCSSVYRREGGWKRGVVEDHVREWHH</sequence>
<dbReference type="OrthoDB" id="3791698at2759"/>
<dbReference type="EMBL" id="ML977720">
    <property type="protein sequence ID" value="KAF1993215.1"/>
    <property type="molecule type" value="Genomic_DNA"/>
</dbReference>
<accession>A0A6A5W281</accession>
<proteinExistence type="predicted"/>
<keyword evidence="2" id="KW-1185">Reference proteome</keyword>
<name>A0A6A5W281_9PLEO</name>
<protein>
    <submittedName>
        <fullName evidence="1">Uncharacterized protein</fullName>
    </submittedName>
</protein>